<keyword evidence="2" id="KW-1185">Reference proteome</keyword>
<evidence type="ECO:0000313" key="1">
    <source>
        <dbReference type="EMBL" id="GAA6196291.1"/>
    </source>
</evidence>
<dbReference type="Proteomes" id="UP001441944">
    <property type="component" value="Unassembled WGS sequence"/>
</dbReference>
<dbReference type="InterPro" id="IPR016024">
    <property type="entry name" value="ARM-type_fold"/>
</dbReference>
<comment type="caution">
    <text evidence="1">The sequence shown here is derived from an EMBL/GenBank/DDBJ whole genome shotgun (WGS) entry which is preliminary data.</text>
</comment>
<sequence>MTLEDALNELNAAFEPGRAEQMVSYHKQKRIVLGIPNTAINDITKGWRQTLTLEERVTLADELWKTDVFEARIAAGKLLTQARIQDDAAVWELLQSWLPDFDSWAIADHACMAMQKRLTADPARLDEVEAWTSSDHMWTRRAALVACLPWAKLNNLKPEDQARRDRILGWAASYVPDRNWFLQKAIAWWVRDLSKHDAAASRAFLVANGAGMKPFARKEAAKYLKEPIDYPDLVSPVVAAEDAAEVETSDGADTSQPSS</sequence>
<name>A0ABQ0AKA2_9RHOB</name>
<organism evidence="1 2">
    <name type="scientific">Pseudophaeobacter arcticus</name>
    <dbReference type="NCBI Taxonomy" id="385492"/>
    <lineage>
        <taxon>Bacteria</taxon>
        <taxon>Pseudomonadati</taxon>
        <taxon>Pseudomonadota</taxon>
        <taxon>Alphaproteobacteria</taxon>
        <taxon>Rhodobacterales</taxon>
        <taxon>Paracoccaceae</taxon>
        <taxon>Pseudophaeobacter</taxon>
    </lineage>
</organism>
<gene>
    <name evidence="1" type="ORF">NBRC116598_17350</name>
</gene>
<dbReference type="CDD" id="cd06561">
    <property type="entry name" value="AlkD_like"/>
    <property type="match status" value="1"/>
</dbReference>
<dbReference type="PANTHER" id="PTHR34070">
    <property type="entry name" value="ARMADILLO-TYPE FOLD"/>
    <property type="match status" value="1"/>
</dbReference>
<dbReference type="SUPFAM" id="SSF48371">
    <property type="entry name" value="ARM repeat"/>
    <property type="match status" value="1"/>
</dbReference>
<proteinExistence type="predicted"/>
<dbReference type="Pfam" id="PF08713">
    <property type="entry name" value="DNA_alkylation"/>
    <property type="match status" value="1"/>
</dbReference>
<reference evidence="1 2" key="1">
    <citation type="submission" date="2024-04" db="EMBL/GenBank/DDBJ databases">
        <title>Draft genome sequence of Pseudophaeobacter arcticus NBRC 116598.</title>
        <authorList>
            <person name="Miyakawa T."/>
            <person name="Kusuya Y."/>
            <person name="Miura T."/>
        </authorList>
    </citation>
    <scope>NUCLEOTIDE SEQUENCE [LARGE SCALE GENOMIC DNA]</scope>
    <source>
        <strain evidence="1 2">SU-CL00105</strain>
    </source>
</reference>
<dbReference type="InterPro" id="IPR014825">
    <property type="entry name" value="DNA_alkylation"/>
</dbReference>
<dbReference type="RefSeq" id="WP_353398962.1">
    <property type="nucleotide sequence ID" value="NZ_BAABWU010000005.1"/>
</dbReference>
<accession>A0ABQ0AKA2</accession>
<dbReference type="PANTHER" id="PTHR34070:SF1">
    <property type="entry name" value="DNA ALKYLATION REPAIR PROTEIN"/>
    <property type="match status" value="1"/>
</dbReference>
<evidence type="ECO:0008006" key="3">
    <source>
        <dbReference type="Google" id="ProtNLM"/>
    </source>
</evidence>
<dbReference type="Gene3D" id="1.25.10.90">
    <property type="match status" value="1"/>
</dbReference>
<dbReference type="EMBL" id="BAABWU010000005">
    <property type="protein sequence ID" value="GAA6196291.1"/>
    <property type="molecule type" value="Genomic_DNA"/>
</dbReference>
<evidence type="ECO:0000313" key="2">
    <source>
        <dbReference type="Proteomes" id="UP001441944"/>
    </source>
</evidence>
<protein>
    <recommendedName>
        <fullName evidence="3">3-methyladenine DNA glycosylase AlkD</fullName>
    </recommendedName>
</protein>